<protein>
    <recommendedName>
        <fullName evidence="3">Protein kinase domain-containing protein</fullName>
    </recommendedName>
</protein>
<dbReference type="SUPFAM" id="SSF56112">
    <property type="entry name" value="Protein kinase-like (PK-like)"/>
    <property type="match status" value="1"/>
</dbReference>
<reference evidence="1 2" key="1">
    <citation type="journal article" date="2019" name="Nat. Ecol. Evol.">
        <title>Megaphylogeny resolves global patterns of mushroom evolution.</title>
        <authorList>
            <person name="Varga T."/>
            <person name="Krizsan K."/>
            <person name="Foldi C."/>
            <person name="Dima B."/>
            <person name="Sanchez-Garcia M."/>
            <person name="Sanchez-Ramirez S."/>
            <person name="Szollosi G.J."/>
            <person name="Szarkandi J.G."/>
            <person name="Papp V."/>
            <person name="Albert L."/>
            <person name="Andreopoulos W."/>
            <person name="Angelini C."/>
            <person name="Antonin V."/>
            <person name="Barry K.W."/>
            <person name="Bougher N.L."/>
            <person name="Buchanan P."/>
            <person name="Buyck B."/>
            <person name="Bense V."/>
            <person name="Catcheside P."/>
            <person name="Chovatia M."/>
            <person name="Cooper J."/>
            <person name="Damon W."/>
            <person name="Desjardin D."/>
            <person name="Finy P."/>
            <person name="Geml J."/>
            <person name="Haridas S."/>
            <person name="Hughes K."/>
            <person name="Justo A."/>
            <person name="Karasinski D."/>
            <person name="Kautmanova I."/>
            <person name="Kiss B."/>
            <person name="Kocsube S."/>
            <person name="Kotiranta H."/>
            <person name="LaButti K.M."/>
            <person name="Lechner B.E."/>
            <person name="Liimatainen K."/>
            <person name="Lipzen A."/>
            <person name="Lukacs Z."/>
            <person name="Mihaltcheva S."/>
            <person name="Morgado L.N."/>
            <person name="Niskanen T."/>
            <person name="Noordeloos M.E."/>
            <person name="Ohm R.A."/>
            <person name="Ortiz-Santana B."/>
            <person name="Ovrebo C."/>
            <person name="Racz N."/>
            <person name="Riley R."/>
            <person name="Savchenko A."/>
            <person name="Shiryaev A."/>
            <person name="Soop K."/>
            <person name="Spirin V."/>
            <person name="Szebenyi C."/>
            <person name="Tomsovsky M."/>
            <person name="Tulloss R.E."/>
            <person name="Uehling J."/>
            <person name="Grigoriev I.V."/>
            <person name="Vagvolgyi C."/>
            <person name="Papp T."/>
            <person name="Martin F.M."/>
            <person name="Miettinen O."/>
            <person name="Hibbett D.S."/>
            <person name="Nagy L.G."/>
        </authorList>
    </citation>
    <scope>NUCLEOTIDE SEQUENCE [LARGE SCALE GENOMIC DNA]</scope>
    <source>
        <strain evidence="1 2">FP101781</strain>
    </source>
</reference>
<evidence type="ECO:0008006" key="3">
    <source>
        <dbReference type="Google" id="ProtNLM"/>
    </source>
</evidence>
<sequence>MDAWTPKAKDASEYVQECHDASANWHSLSSFFASQGYYLYNFTSIRQGAMPPEYPPPSVLVQSASDPYPYARLITTKNDELAFPFIQCMRVWPARDTNGREVILRQDPRNHTVPILDWLTHNDFVFAVMPRWDIIALARPEIFFRNVSELLDVVQNLLREFLHEKRVAHRDIYEQNMVMNVPRGHRRLLLGSQGTGEKDTDIRTVSIPRINTVQHRSMGLNDGPCNPFIDDVRSLAHTIERSIRHVEDAVPEIGAYFEKLVRGEDKSMLTASEALADLRGLRSRLSSSQLDHAPTGQFWYPHRITFLQDYKERWLALTRFKEGKAAITEPQTSS</sequence>
<dbReference type="InterPro" id="IPR011009">
    <property type="entry name" value="Kinase-like_dom_sf"/>
</dbReference>
<evidence type="ECO:0000313" key="1">
    <source>
        <dbReference type="EMBL" id="TEB32423.1"/>
    </source>
</evidence>
<keyword evidence="2" id="KW-1185">Reference proteome</keyword>
<comment type="caution">
    <text evidence="1">The sequence shown here is derived from an EMBL/GenBank/DDBJ whole genome shotgun (WGS) entry which is preliminary data.</text>
</comment>
<evidence type="ECO:0000313" key="2">
    <source>
        <dbReference type="Proteomes" id="UP000298030"/>
    </source>
</evidence>
<dbReference type="AlphaFoldDB" id="A0A4Y7TE17"/>
<dbReference type="Proteomes" id="UP000298030">
    <property type="component" value="Unassembled WGS sequence"/>
</dbReference>
<name>A0A4Y7TE17_COPMI</name>
<accession>A0A4Y7TE17</accession>
<gene>
    <name evidence="1" type="ORF">FA13DRAFT_1708987</name>
</gene>
<proteinExistence type="predicted"/>
<organism evidence="1 2">
    <name type="scientific">Coprinellus micaceus</name>
    <name type="common">Glistening ink-cap mushroom</name>
    <name type="synonym">Coprinus micaceus</name>
    <dbReference type="NCBI Taxonomy" id="71717"/>
    <lineage>
        <taxon>Eukaryota</taxon>
        <taxon>Fungi</taxon>
        <taxon>Dikarya</taxon>
        <taxon>Basidiomycota</taxon>
        <taxon>Agaricomycotina</taxon>
        <taxon>Agaricomycetes</taxon>
        <taxon>Agaricomycetidae</taxon>
        <taxon>Agaricales</taxon>
        <taxon>Agaricineae</taxon>
        <taxon>Psathyrellaceae</taxon>
        <taxon>Coprinellus</taxon>
    </lineage>
</organism>
<dbReference type="OrthoDB" id="2722301at2759"/>
<dbReference type="EMBL" id="QPFP01000015">
    <property type="protein sequence ID" value="TEB32423.1"/>
    <property type="molecule type" value="Genomic_DNA"/>
</dbReference>